<name>A0A0G4IFC5_9ALVE</name>
<evidence type="ECO:0000256" key="5">
    <source>
        <dbReference type="ARBA" id="ARBA00023157"/>
    </source>
</evidence>
<dbReference type="InterPro" id="IPR000152">
    <property type="entry name" value="EGF-type_Asp/Asn_hydroxyl_site"/>
</dbReference>
<feature type="domain" description="EGF-like" evidence="8">
    <location>
        <begin position="209"/>
        <end position="248"/>
    </location>
</feature>
<dbReference type="PROSITE" id="PS00010">
    <property type="entry name" value="ASX_HYDROXYL"/>
    <property type="match status" value="1"/>
</dbReference>
<evidence type="ECO:0000256" key="6">
    <source>
        <dbReference type="PROSITE-ProRule" id="PRU00076"/>
    </source>
</evidence>
<dbReference type="Pfam" id="PF25390">
    <property type="entry name" value="WD40_RLD"/>
    <property type="match status" value="1"/>
</dbReference>
<dbReference type="PANTHER" id="PTHR45982:SF1">
    <property type="entry name" value="REGULATOR OF CHROMOSOME CONDENSATION"/>
    <property type="match status" value="1"/>
</dbReference>
<proteinExistence type="predicted"/>
<dbReference type="PROSITE" id="PS01187">
    <property type="entry name" value="EGF_CA"/>
    <property type="match status" value="1"/>
</dbReference>
<evidence type="ECO:0000313" key="9">
    <source>
        <dbReference type="EMBL" id="CEM55999.1"/>
    </source>
</evidence>
<evidence type="ECO:0000256" key="2">
    <source>
        <dbReference type="ARBA" id="ARBA00022658"/>
    </source>
</evidence>
<gene>
    <name evidence="9" type="ORF">Cvel_2478</name>
</gene>
<dbReference type="CDD" id="cd00054">
    <property type="entry name" value="EGF_CA"/>
    <property type="match status" value="1"/>
</dbReference>
<dbReference type="InterPro" id="IPR051553">
    <property type="entry name" value="Ran_GTPase-activating"/>
</dbReference>
<reference evidence="9" key="1">
    <citation type="submission" date="2014-11" db="EMBL/GenBank/DDBJ databases">
        <authorList>
            <person name="Otto D Thomas"/>
            <person name="Naeem Raeece"/>
        </authorList>
    </citation>
    <scope>NUCLEOTIDE SEQUENCE</scope>
</reference>
<dbReference type="GO" id="GO:0005509">
    <property type="term" value="F:calcium ion binding"/>
    <property type="evidence" value="ECO:0007669"/>
    <property type="project" value="InterPro"/>
</dbReference>
<keyword evidence="2" id="KW-0344">Guanine-nucleotide releasing factor</keyword>
<feature type="repeat" description="RCC1" evidence="7">
    <location>
        <begin position="272"/>
        <end position="314"/>
    </location>
</feature>
<evidence type="ECO:0000256" key="7">
    <source>
        <dbReference type="PROSITE-ProRule" id="PRU00235"/>
    </source>
</evidence>
<keyword evidence="5" id="KW-1015">Disulfide bond</keyword>
<dbReference type="FunFam" id="2.10.25.10:FF:000038">
    <property type="entry name" value="Fibrillin 2"/>
    <property type="match status" value="1"/>
</dbReference>
<dbReference type="GO" id="GO:0005085">
    <property type="term" value="F:guanyl-nucleotide exchange factor activity"/>
    <property type="evidence" value="ECO:0007669"/>
    <property type="project" value="TreeGrafter"/>
</dbReference>
<dbReference type="InterPro" id="IPR018097">
    <property type="entry name" value="EGF_Ca-bd_CS"/>
</dbReference>
<feature type="repeat" description="RCC1" evidence="7">
    <location>
        <begin position="124"/>
        <end position="160"/>
    </location>
</feature>
<dbReference type="PROSITE" id="PS50026">
    <property type="entry name" value="EGF_3"/>
    <property type="match status" value="1"/>
</dbReference>
<dbReference type="InterPro" id="IPR001881">
    <property type="entry name" value="EGF-like_Ca-bd_dom"/>
</dbReference>
<evidence type="ECO:0000259" key="8">
    <source>
        <dbReference type="PROSITE" id="PS50026"/>
    </source>
</evidence>
<dbReference type="InterPro" id="IPR058923">
    <property type="entry name" value="RCC1-like_dom"/>
</dbReference>
<dbReference type="GO" id="GO:0005737">
    <property type="term" value="C:cytoplasm"/>
    <property type="evidence" value="ECO:0007669"/>
    <property type="project" value="TreeGrafter"/>
</dbReference>
<accession>A0A0G4IFC5</accession>
<dbReference type="EMBL" id="CDMZ01005931">
    <property type="protein sequence ID" value="CEM55999.1"/>
    <property type="molecule type" value="Genomic_DNA"/>
</dbReference>
<organism evidence="9">
    <name type="scientific">Chromera velia CCMP2878</name>
    <dbReference type="NCBI Taxonomy" id="1169474"/>
    <lineage>
        <taxon>Eukaryota</taxon>
        <taxon>Sar</taxon>
        <taxon>Alveolata</taxon>
        <taxon>Colpodellida</taxon>
        <taxon>Chromeraceae</taxon>
        <taxon>Chromera</taxon>
    </lineage>
</organism>
<feature type="repeat" description="RCC1" evidence="7">
    <location>
        <begin position="13"/>
        <end position="68"/>
    </location>
</feature>
<dbReference type="SUPFAM" id="SSF57196">
    <property type="entry name" value="EGF/Laminin"/>
    <property type="match status" value="1"/>
</dbReference>
<protein>
    <recommendedName>
        <fullName evidence="8">EGF-like domain-containing protein</fullName>
    </recommendedName>
</protein>
<feature type="repeat" description="RCC1" evidence="7">
    <location>
        <begin position="69"/>
        <end position="118"/>
    </location>
</feature>
<keyword evidence="4" id="KW-0677">Repeat</keyword>
<comment type="caution">
    <text evidence="6">Lacks conserved residue(s) required for the propagation of feature annotation.</text>
</comment>
<evidence type="ECO:0000256" key="1">
    <source>
        <dbReference type="ARBA" id="ARBA00022536"/>
    </source>
</evidence>
<dbReference type="SUPFAM" id="SSF50985">
    <property type="entry name" value="RCC1/BLIP-II"/>
    <property type="match status" value="1"/>
</dbReference>
<dbReference type="InterPro" id="IPR000408">
    <property type="entry name" value="Reg_chr_condens"/>
</dbReference>
<dbReference type="PRINTS" id="PR00633">
    <property type="entry name" value="RCCNDNSATION"/>
</dbReference>
<dbReference type="InterPro" id="IPR009091">
    <property type="entry name" value="RCC1/BLIP-II"/>
</dbReference>
<sequence>MKTCHTVAVCSSGAVYAWGSNHYGQLGTGASGDRVERLPVRVIIEERGEEEGSMVAAGGSHSLILTRSGRVYSFGRIFVGEIELGDNQTPQTPQLIGVPGRVVEVSAGGSHSSGSHSFALMADGTLYGWGSNSVGQLGVGDFQDRLTPSRVPVVKVASGGLPRALGDSFSMLVTEAGVIGTGSNYDGQLGVGEAHRTQSIDFQGTETLDFDECGSTDSNNCDSRAACSNIVDSFTCKCPEGFSEVNAGEFCIARPVFVTHGFVHSLLIDIHGQLFSFGGNENGQLGVGDLTERHAPTRVPGLPEARDACGGGRTQHEGGFLWCWLQTVLFLPLGRMITASWG</sequence>
<dbReference type="PhylomeDB" id="A0A0G4IFC5"/>
<dbReference type="VEuPathDB" id="CryptoDB:Cvel_2478"/>
<dbReference type="PANTHER" id="PTHR45982">
    <property type="entry name" value="REGULATOR OF CHROMOSOME CONDENSATION"/>
    <property type="match status" value="1"/>
</dbReference>
<evidence type="ECO:0000256" key="3">
    <source>
        <dbReference type="ARBA" id="ARBA00022729"/>
    </source>
</evidence>
<evidence type="ECO:0000256" key="4">
    <source>
        <dbReference type="ARBA" id="ARBA00022737"/>
    </source>
</evidence>
<keyword evidence="3" id="KW-0732">Signal</keyword>
<dbReference type="AlphaFoldDB" id="A0A0G4IFC5"/>
<keyword evidence="1 6" id="KW-0245">EGF-like domain</keyword>
<dbReference type="SMART" id="SM00179">
    <property type="entry name" value="EGF_CA"/>
    <property type="match status" value="1"/>
</dbReference>
<dbReference type="PROSITE" id="PS50012">
    <property type="entry name" value="RCC1_3"/>
    <property type="match status" value="4"/>
</dbReference>
<dbReference type="InterPro" id="IPR000742">
    <property type="entry name" value="EGF"/>
</dbReference>
<dbReference type="Gene3D" id="2.130.10.30">
    <property type="entry name" value="Regulator of chromosome condensation 1/beta-lactamase-inhibitor protein II"/>
    <property type="match status" value="3"/>
</dbReference>